<evidence type="ECO:0000313" key="2">
    <source>
        <dbReference type="Proteomes" id="UP000248863"/>
    </source>
</evidence>
<evidence type="ECO:0000313" key="1">
    <source>
        <dbReference type="EMBL" id="RAI38412.1"/>
    </source>
</evidence>
<proteinExistence type="predicted"/>
<dbReference type="EMBL" id="NPEU01000127">
    <property type="protein sequence ID" value="RAI38412.1"/>
    <property type="molecule type" value="Genomic_DNA"/>
</dbReference>
<dbReference type="Proteomes" id="UP000248863">
    <property type="component" value="Unassembled WGS sequence"/>
</dbReference>
<sequence length="80" mass="8571">MEAEFPVHFVGLLPRGAALHVEADDALDLLAEKRPGLSLTSLTGAEIALSRRLSRPVGIVLTSELEGRERAEILASARPL</sequence>
<accession>A0A327KM95</accession>
<name>A0A327KM95_9BRAD</name>
<reference evidence="1 2" key="1">
    <citation type="submission" date="2017-07" db="EMBL/GenBank/DDBJ databases">
        <title>Draft Genome Sequences of Select Purple Nonsulfur Bacteria.</title>
        <authorList>
            <person name="Lasarre B."/>
            <person name="Mckinlay J.B."/>
        </authorList>
    </citation>
    <scope>NUCLEOTIDE SEQUENCE [LARGE SCALE GENOMIC DNA]</scope>
    <source>
        <strain evidence="1 2">DSM 11907</strain>
    </source>
</reference>
<keyword evidence="2" id="KW-1185">Reference proteome</keyword>
<comment type="caution">
    <text evidence="1">The sequence shown here is derived from an EMBL/GenBank/DDBJ whole genome shotgun (WGS) entry which is preliminary data.</text>
</comment>
<protein>
    <submittedName>
        <fullName evidence="1">Uncharacterized protein</fullName>
    </submittedName>
</protein>
<organism evidence="1 2">
    <name type="scientific">Rhodoplanes elegans</name>
    <dbReference type="NCBI Taxonomy" id="29408"/>
    <lineage>
        <taxon>Bacteria</taxon>
        <taxon>Pseudomonadati</taxon>
        <taxon>Pseudomonadota</taxon>
        <taxon>Alphaproteobacteria</taxon>
        <taxon>Hyphomicrobiales</taxon>
        <taxon>Nitrobacteraceae</taxon>
        <taxon>Rhodoplanes</taxon>
    </lineage>
</organism>
<gene>
    <name evidence="1" type="ORF">CH338_12750</name>
</gene>
<dbReference type="AlphaFoldDB" id="A0A327KM95"/>